<keyword evidence="1" id="KW-0812">Transmembrane</keyword>
<organism evidence="2 3">
    <name type="scientific">Cyanomargarita calcarea GSE-NOS-MK-12-04C</name>
    <dbReference type="NCBI Taxonomy" id="2839659"/>
    <lineage>
        <taxon>Bacteria</taxon>
        <taxon>Bacillati</taxon>
        <taxon>Cyanobacteriota</taxon>
        <taxon>Cyanophyceae</taxon>
        <taxon>Nostocales</taxon>
        <taxon>Cyanomargaritaceae</taxon>
        <taxon>Cyanomargarita</taxon>
    </lineage>
</organism>
<dbReference type="AlphaFoldDB" id="A0A951QSI2"/>
<gene>
    <name evidence="2" type="ORF">KME60_30695</name>
</gene>
<protein>
    <submittedName>
        <fullName evidence="2">Type IV pilin-like G/H family protein</fullName>
    </submittedName>
</protein>
<sequence>MRFSNQTYYFLEKQRIIIALIITILIFIPIWNKKLTEIQNETQENIAAMNRSQIAAFYEKNTFITSTEELYIAEKLKNQNYDYSIKLGYKTVFNYAIPHYGYLKSYVSGVFIKTPPDKNFEFKTILCEAKFSGKNQPKPPTDKNGVVACGNNMRKIGT</sequence>
<evidence type="ECO:0000256" key="1">
    <source>
        <dbReference type="SAM" id="Phobius"/>
    </source>
</evidence>
<feature type="transmembrane region" description="Helical" evidence="1">
    <location>
        <begin position="16"/>
        <end position="32"/>
    </location>
</feature>
<keyword evidence="1" id="KW-1133">Transmembrane helix</keyword>
<dbReference type="Pfam" id="PF16734">
    <property type="entry name" value="Pilin_GH"/>
    <property type="match status" value="1"/>
</dbReference>
<reference evidence="2" key="2">
    <citation type="journal article" date="2022" name="Microbiol. Resour. Announc.">
        <title>Metagenome Sequencing to Explore Phylogenomics of Terrestrial Cyanobacteria.</title>
        <authorList>
            <person name="Ward R.D."/>
            <person name="Stajich J.E."/>
            <person name="Johansen J.R."/>
            <person name="Huntemann M."/>
            <person name="Clum A."/>
            <person name="Foster B."/>
            <person name="Foster B."/>
            <person name="Roux S."/>
            <person name="Palaniappan K."/>
            <person name="Varghese N."/>
            <person name="Mukherjee S."/>
            <person name="Reddy T.B.K."/>
            <person name="Daum C."/>
            <person name="Copeland A."/>
            <person name="Chen I.A."/>
            <person name="Ivanova N.N."/>
            <person name="Kyrpides N.C."/>
            <person name="Shapiro N."/>
            <person name="Eloe-Fadrosh E.A."/>
            <person name="Pietrasiak N."/>
        </authorList>
    </citation>
    <scope>NUCLEOTIDE SEQUENCE</scope>
    <source>
        <strain evidence="2">GSE-NOS-MK-12-04C</strain>
    </source>
</reference>
<keyword evidence="1" id="KW-0472">Membrane</keyword>
<dbReference type="InterPro" id="IPR031975">
    <property type="entry name" value="Pilin_GH"/>
</dbReference>
<dbReference type="Proteomes" id="UP000729701">
    <property type="component" value="Unassembled WGS sequence"/>
</dbReference>
<evidence type="ECO:0000313" key="2">
    <source>
        <dbReference type="EMBL" id="MBW4671679.1"/>
    </source>
</evidence>
<proteinExistence type="predicted"/>
<dbReference type="EMBL" id="JAHHGZ010000051">
    <property type="protein sequence ID" value="MBW4671679.1"/>
    <property type="molecule type" value="Genomic_DNA"/>
</dbReference>
<name>A0A951QSI2_9CYAN</name>
<reference evidence="2" key="1">
    <citation type="submission" date="2021-05" db="EMBL/GenBank/DDBJ databases">
        <authorList>
            <person name="Pietrasiak N."/>
            <person name="Ward R."/>
            <person name="Stajich J.E."/>
            <person name="Kurbessoian T."/>
        </authorList>
    </citation>
    <scope>NUCLEOTIDE SEQUENCE</scope>
    <source>
        <strain evidence="2">GSE-NOS-MK-12-04C</strain>
    </source>
</reference>
<accession>A0A951QSI2</accession>
<evidence type="ECO:0000313" key="3">
    <source>
        <dbReference type="Proteomes" id="UP000729701"/>
    </source>
</evidence>
<comment type="caution">
    <text evidence="2">The sequence shown here is derived from an EMBL/GenBank/DDBJ whole genome shotgun (WGS) entry which is preliminary data.</text>
</comment>